<keyword evidence="1" id="KW-0596">Phosphopantetheine</keyword>
<dbReference type="Proteomes" id="UP000078576">
    <property type="component" value="Unassembled WGS sequence"/>
</dbReference>
<protein>
    <recommendedName>
        <fullName evidence="3">Carrier domain-containing protein</fullName>
    </recommendedName>
</protein>
<dbReference type="InterPro" id="IPR009081">
    <property type="entry name" value="PP-bd_ACP"/>
</dbReference>
<sequence>MDACFQTAAPALWAGNRSDVNAVLIPAIIDEVLINQVPSRCLQGIAQATSDYVEVGRSDVMKNYKSDSSVYDPETGVLLFQLSGLRYHKLDTTPSDEFKHTYIEVAWRPDATTLYGLDQSVELPADFGPADEEDKFDLVILKTYGGQDDASIVAKARIFLKEKSPSFLVHIVAGQAQHDGIPKANGIHRHNLMDRSTRLLIWDKKYNSGVAGGPYSVSLSLGNILDEQKGGKLNLLYFDKPTVPELKLRDKLSASGWDLTEHKFPFENIDANQSLGGCQGSPQQWTKKAVQALFLLLNSGAPLSSIMKASLDLANRQMVQTLRLGEPMEPSKSLASYGMDSLAAVEFRNWARLDLKAELTTLEIANATSLHALCEKIVARIPRSSS</sequence>
<keyword evidence="5" id="KW-1185">Reference proteome</keyword>
<dbReference type="EMBL" id="KN714708">
    <property type="protein sequence ID" value="KUI58109.1"/>
    <property type="molecule type" value="Genomic_DNA"/>
</dbReference>
<dbReference type="GO" id="GO:0031177">
    <property type="term" value="F:phosphopantetheine binding"/>
    <property type="evidence" value="ECO:0007669"/>
    <property type="project" value="InterPro"/>
</dbReference>
<dbReference type="Gene3D" id="3.10.129.120">
    <property type="match status" value="1"/>
</dbReference>
<organism evidence="4 5">
    <name type="scientific">Cytospora mali</name>
    <name type="common">Apple Valsa canker fungus</name>
    <name type="synonym">Valsa mali</name>
    <dbReference type="NCBI Taxonomy" id="578113"/>
    <lineage>
        <taxon>Eukaryota</taxon>
        <taxon>Fungi</taxon>
        <taxon>Dikarya</taxon>
        <taxon>Ascomycota</taxon>
        <taxon>Pezizomycotina</taxon>
        <taxon>Sordariomycetes</taxon>
        <taxon>Sordariomycetidae</taxon>
        <taxon>Diaporthales</taxon>
        <taxon>Cytosporaceae</taxon>
        <taxon>Cytospora</taxon>
    </lineage>
</organism>
<feature type="domain" description="Carrier" evidence="3">
    <location>
        <begin position="304"/>
        <end position="381"/>
    </location>
</feature>
<evidence type="ECO:0000313" key="4">
    <source>
        <dbReference type="EMBL" id="KUI58109.1"/>
    </source>
</evidence>
<proteinExistence type="predicted"/>
<reference evidence="5" key="1">
    <citation type="submission" date="2014-12" db="EMBL/GenBank/DDBJ databases">
        <title>Genome Sequence of Valsa Canker Pathogens Uncovers a Specific Adaption of Colonization on Woody Bark.</title>
        <authorList>
            <person name="Yin Z."/>
            <person name="Liu H."/>
            <person name="Gao X."/>
            <person name="Li Z."/>
            <person name="Song N."/>
            <person name="Ke X."/>
            <person name="Dai Q."/>
            <person name="Wu Y."/>
            <person name="Sun Y."/>
            <person name="Xu J.-R."/>
            <person name="Kang Z.K."/>
            <person name="Wang L."/>
            <person name="Huang L."/>
        </authorList>
    </citation>
    <scope>NUCLEOTIDE SEQUENCE [LARGE SCALE GENOMIC DNA]</scope>
    <source>
        <strain evidence="5">SXYL134</strain>
    </source>
</reference>
<accession>A0A194V2H7</accession>
<name>A0A194V2H7_CYTMA</name>
<evidence type="ECO:0000256" key="1">
    <source>
        <dbReference type="ARBA" id="ARBA00022450"/>
    </source>
</evidence>
<dbReference type="PROSITE" id="PS50075">
    <property type="entry name" value="CARRIER"/>
    <property type="match status" value="1"/>
</dbReference>
<dbReference type="OrthoDB" id="4772647at2759"/>
<dbReference type="Gene3D" id="1.10.1200.10">
    <property type="entry name" value="ACP-like"/>
    <property type="match status" value="1"/>
</dbReference>
<evidence type="ECO:0000313" key="5">
    <source>
        <dbReference type="Proteomes" id="UP000078576"/>
    </source>
</evidence>
<gene>
    <name evidence="4" type="ORF">VP1G_05405</name>
</gene>
<dbReference type="AlphaFoldDB" id="A0A194V2H7"/>
<dbReference type="InterPro" id="IPR020806">
    <property type="entry name" value="PKS_PP-bd"/>
</dbReference>
<evidence type="ECO:0000259" key="3">
    <source>
        <dbReference type="PROSITE" id="PS50075"/>
    </source>
</evidence>
<dbReference type="SUPFAM" id="SSF47336">
    <property type="entry name" value="ACP-like"/>
    <property type="match status" value="1"/>
</dbReference>
<dbReference type="InterPro" id="IPR036736">
    <property type="entry name" value="ACP-like_sf"/>
</dbReference>
<keyword evidence="2" id="KW-0597">Phosphoprotein</keyword>
<dbReference type="STRING" id="694573.A0A194V2H7"/>
<dbReference type="Pfam" id="PF00550">
    <property type="entry name" value="PP-binding"/>
    <property type="match status" value="1"/>
</dbReference>
<dbReference type="SMART" id="SM00823">
    <property type="entry name" value="PKS_PP"/>
    <property type="match status" value="1"/>
</dbReference>
<evidence type="ECO:0000256" key="2">
    <source>
        <dbReference type="ARBA" id="ARBA00022553"/>
    </source>
</evidence>